<keyword evidence="2" id="KW-1185">Reference proteome</keyword>
<evidence type="ECO:0000313" key="3">
    <source>
        <dbReference type="WBParaSite" id="PDA_v2.g15608.t1"/>
    </source>
</evidence>
<evidence type="ECO:0000313" key="2">
    <source>
        <dbReference type="Proteomes" id="UP000887578"/>
    </source>
</evidence>
<dbReference type="Proteomes" id="UP000887578">
    <property type="component" value="Unplaced"/>
</dbReference>
<evidence type="ECO:0000256" key="1">
    <source>
        <dbReference type="SAM" id="Coils"/>
    </source>
</evidence>
<dbReference type="AlphaFoldDB" id="A0A914PBS6"/>
<proteinExistence type="predicted"/>
<name>A0A914PBS6_9BILA</name>
<feature type="coiled-coil region" evidence="1">
    <location>
        <begin position="94"/>
        <end position="180"/>
    </location>
</feature>
<organism evidence="2 3">
    <name type="scientific">Panagrolaimus davidi</name>
    <dbReference type="NCBI Taxonomy" id="227884"/>
    <lineage>
        <taxon>Eukaryota</taxon>
        <taxon>Metazoa</taxon>
        <taxon>Ecdysozoa</taxon>
        <taxon>Nematoda</taxon>
        <taxon>Chromadorea</taxon>
        <taxon>Rhabditida</taxon>
        <taxon>Tylenchina</taxon>
        <taxon>Panagrolaimomorpha</taxon>
        <taxon>Panagrolaimoidea</taxon>
        <taxon>Panagrolaimidae</taxon>
        <taxon>Panagrolaimus</taxon>
    </lineage>
</organism>
<feature type="coiled-coil region" evidence="1">
    <location>
        <begin position="11"/>
        <end position="70"/>
    </location>
</feature>
<sequence>MDDSIYLTPYELQLRSENEKLKKQLKEMGELYSEEEEKHYQTNQILLADQKELKEKIQALENRMAAADCFLSTSTCSLQNEHDSSLYHTLSKDYAELQKNFQSVCDEKFELEAEIEEKKETIKKLQKVVLNLSLKNYGNEELQGIIEELQQKNFALEELIKKLNYNIHEMAEVNRDLQNRVCSLQNQIDNLQFCKVFDEPPITLFDELEGIKQDDESEVDKINAENNIVQNALEFNDYENEEVASTNTANEPMSLNENVQVALDLSIDVEFLVHAEDLQEDILLAEKSIPFLLPENVKLKSSQNFTEPYCLKCGSNSISTISLPFESFNDNMETNVSSTVSLPTLRNFEHKGDFIDVITNAQCRRINDQRCNASILKDVSNNRRTETPRVSTSKLLGSFFLFIFH</sequence>
<dbReference type="WBParaSite" id="PDA_v2.g15608.t1">
    <property type="protein sequence ID" value="PDA_v2.g15608.t1"/>
    <property type="gene ID" value="PDA_v2.g15608"/>
</dbReference>
<keyword evidence="1" id="KW-0175">Coiled coil</keyword>
<accession>A0A914PBS6</accession>
<protein>
    <submittedName>
        <fullName evidence="3">Uncharacterized protein</fullName>
    </submittedName>
</protein>
<reference evidence="3" key="1">
    <citation type="submission" date="2022-11" db="UniProtKB">
        <authorList>
            <consortium name="WormBaseParasite"/>
        </authorList>
    </citation>
    <scope>IDENTIFICATION</scope>
</reference>